<dbReference type="Proteomes" id="UP000054477">
    <property type="component" value="Unassembled WGS sequence"/>
</dbReference>
<name>A0A0C9WX46_9AGAR</name>
<dbReference type="GO" id="GO:0004553">
    <property type="term" value="F:hydrolase activity, hydrolyzing O-glycosyl compounds"/>
    <property type="evidence" value="ECO:0007669"/>
    <property type="project" value="InterPro"/>
</dbReference>
<keyword evidence="1" id="KW-0732">Signal</keyword>
<dbReference type="AlphaFoldDB" id="A0A0C9WX46"/>
<feature type="domain" description="GH16" evidence="2">
    <location>
        <begin position="17"/>
        <end position="296"/>
    </location>
</feature>
<dbReference type="SUPFAM" id="SSF49899">
    <property type="entry name" value="Concanavalin A-like lectins/glucanases"/>
    <property type="match status" value="1"/>
</dbReference>
<dbReference type="InterPro" id="IPR013320">
    <property type="entry name" value="ConA-like_dom_sf"/>
</dbReference>
<dbReference type="PANTHER" id="PTHR10963:SF24">
    <property type="entry name" value="GLYCOSIDASE C21B10.07-RELATED"/>
    <property type="match status" value="1"/>
</dbReference>
<reference evidence="3 4" key="1">
    <citation type="submission" date="2014-04" db="EMBL/GenBank/DDBJ databases">
        <authorList>
            <consortium name="DOE Joint Genome Institute"/>
            <person name="Kuo A."/>
            <person name="Kohler A."/>
            <person name="Nagy L.G."/>
            <person name="Floudas D."/>
            <person name="Copeland A."/>
            <person name="Barry K.W."/>
            <person name="Cichocki N."/>
            <person name="Veneault-Fourrey C."/>
            <person name="LaButti K."/>
            <person name="Lindquist E.A."/>
            <person name="Lipzen A."/>
            <person name="Lundell T."/>
            <person name="Morin E."/>
            <person name="Murat C."/>
            <person name="Sun H."/>
            <person name="Tunlid A."/>
            <person name="Henrissat B."/>
            <person name="Grigoriev I.V."/>
            <person name="Hibbett D.S."/>
            <person name="Martin F."/>
            <person name="Nordberg H.P."/>
            <person name="Cantor M.N."/>
            <person name="Hua S.X."/>
        </authorList>
    </citation>
    <scope>NUCLEOTIDE SEQUENCE [LARGE SCALE GENOMIC DNA]</scope>
    <source>
        <strain evidence="3 4">LaAM-08-1</strain>
    </source>
</reference>
<dbReference type="OrthoDB" id="192832at2759"/>
<feature type="chain" id="PRO_5002205603" evidence="1">
    <location>
        <begin position="22"/>
        <end position="394"/>
    </location>
</feature>
<dbReference type="Gene3D" id="2.60.120.200">
    <property type="match status" value="1"/>
</dbReference>
<evidence type="ECO:0000313" key="3">
    <source>
        <dbReference type="EMBL" id="KIJ97255.1"/>
    </source>
</evidence>
<evidence type="ECO:0000313" key="4">
    <source>
        <dbReference type="Proteomes" id="UP000054477"/>
    </source>
</evidence>
<gene>
    <name evidence="3" type="ORF">K443DRAFT_681648</name>
</gene>
<evidence type="ECO:0000256" key="1">
    <source>
        <dbReference type="SAM" id="SignalP"/>
    </source>
</evidence>
<sequence>MAMGALTKLLLFLAASLEIRALYYPLREYSGSTFFDKWDYYGFVDNTTWGNVTYQDQANATSKGLTFINAAGNAIIKVDNTTTLAAAPPGTVVNRDSIRITSQDAYPLGTLILLDTLHIPYGCSVWPSFWTLGLQSTWPGSGEIDIVEAINGMTRNQIALHTPEGCNQDNTVQTPASQLQSGTTANTDCAQPRGCIVMENKEASFGAAFGERGGGVYAMSMEQEGVYVWFWSRADVPSSITTATSTSTMDTTSWGLPTAAYPASGCNITQYFPPQNLVLLTTLCGVWAGVPSIYSSTCPGTCFADNVLGSGANYANAYWEIRYIRTYASDASLPVSVGSAASSTQGGGTTVVTVVTAAAGPTSGSGRTSGALRVEVLGKGRGVVFVVLLLGFLV</sequence>
<dbReference type="InterPro" id="IPR000757">
    <property type="entry name" value="Beta-glucanase-like"/>
</dbReference>
<reference evidence="4" key="2">
    <citation type="submission" date="2015-01" db="EMBL/GenBank/DDBJ databases">
        <title>Evolutionary Origins and Diversification of the Mycorrhizal Mutualists.</title>
        <authorList>
            <consortium name="DOE Joint Genome Institute"/>
            <consortium name="Mycorrhizal Genomics Consortium"/>
            <person name="Kohler A."/>
            <person name="Kuo A."/>
            <person name="Nagy L.G."/>
            <person name="Floudas D."/>
            <person name="Copeland A."/>
            <person name="Barry K.W."/>
            <person name="Cichocki N."/>
            <person name="Veneault-Fourrey C."/>
            <person name="LaButti K."/>
            <person name="Lindquist E.A."/>
            <person name="Lipzen A."/>
            <person name="Lundell T."/>
            <person name="Morin E."/>
            <person name="Murat C."/>
            <person name="Riley R."/>
            <person name="Ohm R."/>
            <person name="Sun H."/>
            <person name="Tunlid A."/>
            <person name="Henrissat B."/>
            <person name="Grigoriev I.V."/>
            <person name="Hibbett D.S."/>
            <person name="Martin F."/>
        </authorList>
    </citation>
    <scope>NUCLEOTIDE SEQUENCE [LARGE SCALE GENOMIC DNA]</scope>
    <source>
        <strain evidence="4">LaAM-08-1</strain>
    </source>
</reference>
<dbReference type="STRING" id="1095629.A0A0C9WX46"/>
<accession>A0A0C9WX46</accession>
<dbReference type="InterPro" id="IPR050546">
    <property type="entry name" value="Glycosyl_Hydrlase_16"/>
</dbReference>
<dbReference type="HOGENOM" id="CLU_016972_2_1_1"/>
<dbReference type="Pfam" id="PF26113">
    <property type="entry name" value="GH16_XgeA"/>
    <property type="match status" value="1"/>
</dbReference>
<keyword evidence="4" id="KW-1185">Reference proteome</keyword>
<protein>
    <submittedName>
        <fullName evidence="3">Unplaced genomic scaffold K443scaffold_163, whole genome shotgun sequence</fullName>
    </submittedName>
</protein>
<proteinExistence type="predicted"/>
<organism evidence="3 4">
    <name type="scientific">Laccaria amethystina LaAM-08-1</name>
    <dbReference type="NCBI Taxonomy" id="1095629"/>
    <lineage>
        <taxon>Eukaryota</taxon>
        <taxon>Fungi</taxon>
        <taxon>Dikarya</taxon>
        <taxon>Basidiomycota</taxon>
        <taxon>Agaricomycotina</taxon>
        <taxon>Agaricomycetes</taxon>
        <taxon>Agaricomycetidae</taxon>
        <taxon>Agaricales</taxon>
        <taxon>Agaricineae</taxon>
        <taxon>Hydnangiaceae</taxon>
        <taxon>Laccaria</taxon>
    </lineage>
</organism>
<dbReference type="GO" id="GO:0009251">
    <property type="term" value="P:glucan catabolic process"/>
    <property type="evidence" value="ECO:0007669"/>
    <property type="project" value="TreeGrafter"/>
</dbReference>
<evidence type="ECO:0000259" key="2">
    <source>
        <dbReference type="PROSITE" id="PS51762"/>
    </source>
</evidence>
<dbReference type="PROSITE" id="PS51762">
    <property type="entry name" value="GH16_2"/>
    <property type="match status" value="1"/>
</dbReference>
<dbReference type="PANTHER" id="PTHR10963">
    <property type="entry name" value="GLYCOSYL HYDROLASE-RELATED"/>
    <property type="match status" value="1"/>
</dbReference>
<dbReference type="EMBL" id="KN838698">
    <property type="protein sequence ID" value="KIJ97255.1"/>
    <property type="molecule type" value="Genomic_DNA"/>
</dbReference>
<feature type="signal peptide" evidence="1">
    <location>
        <begin position="1"/>
        <end position="21"/>
    </location>
</feature>